<evidence type="ECO:0000256" key="6">
    <source>
        <dbReference type="SAM" id="Phobius"/>
    </source>
</evidence>
<sequence length="348" mass="39556">MNLINSLCNVLILLQSSNTTLCKVSSTVTMFSRVMGAAFLTIVGVNLVLVFVFNVAYTAKQLEWMYYPGTLLFGIITAIVPIVDLFENHNEIEYAHYYTCYYYTYYHRLFDTSDLLWIWFYAILFFCIFVASTCSVIASIKLLRERNTLIKKFTSSNTINVTSDAEIQKYIRNQSSIFRKVVSRCVLYPLVPLISSIWGFVNQMVLLDPNVSFNSGYTLSVLDAIFSSLQGFFVAVVFFSDPGMVEILTTAYKNRREQFRKMQGPIRLTVSRHPLLAITRSDSYDSSFSEKPVEESLTETVDSDSTAVMSSLFSQCEQQVLRPPSAYSPRLPHHNSVQFSIDPESAVS</sequence>
<gene>
    <name evidence="8" type="ORF">MFLAVUS_000781</name>
</gene>
<evidence type="ECO:0000256" key="5">
    <source>
        <dbReference type="SAM" id="MobiDB-lite"/>
    </source>
</evidence>
<evidence type="ECO:0000256" key="3">
    <source>
        <dbReference type="ARBA" id="ARBA00022989"/>
    </source>
</evidence>
<dbReference type="PANTHER" id="PTHR23112:SF0">
    <property type="entry name" value="TRANSMEMBRANE PROTEIN 116"/>
    <property type="match status" value="1"/>
</dbReference>
<reference evidence="8 9" key="1">
    <citation type="submission" date="2024-04" db="EMBL/GenBank/DDBJ databases">
        <title>genome sequences of Mucor flavus KT1a and Helicostylum pulchrum KT1b strains isolated from the surface of a dry-aged beef.</title>
        <authorList>
            <person name="Toyotome T."/>
            <person name="Hosono M."/>
            <person name="Torimaru M."/>
            <person name="Fukuda K."/>
            <person name="Mikami N."/>
        </authorList>
    </citation>
    <scope>NUCLEOTIDE SEQUENCE [LARGE SCALE GENOMIC DNA]</scope>
    <source>
        <strain evidence="8 9">KT1a</strain>
    </source>
</reference>
<keyword evidence="7" id="KW-0732">Signal</keyword>
<feature type="chain" id="PRO_5047437479" description="G-protein coupled receptors family 1 profile domain-containing protein" evidence="7">
    <location>
        <begin position="23"/>
        <end position="348"/>
    </location>
</feature>
<evidence type="ECO:0008006" key="10">
    <source>
        <dbReference type="Google" id="ProtNLM"/>
    </source>
</evidence>
<keyword evidence="9" id="KW-1185">Reference proteome</keyword>
<keyword evidence="4 6" id="KW-0472">Membrane</keyword>
<accession>A0ABP9YKM1</accession>
<evidence type="ECO:0000313" key="9">
    <source>
        <dbReference type="Proteomes" id="UP001473302"/>
    </source>
</evidence>
<dbReference type="EMBL" id="BAABUK010000002">
    <property type="protein sequence ID" value="GAA5807420.1"/>
    <property type="molecule type" value="Genomic_DNA"/>
</dbReference>
<keyword evidence="2 6" id="KW-0812">Transmembrane</keyword>
<feature type="region of interest" description="Disordered" evidence="5">
    <location>
        <begin position="324"/>
        <end position="348"/>
    </location>
</feature>
<feature type="transmembrane region" description="Helical" evidence="6">
    <location>
        <begin position="221"/>
        <end position="239"/>
    </location>
</feature>
<evidence type="ECO:0000256" key="4">
    <source>
        <dbReference type="ARBA" id="ARBA00023136"/>
    </source>
</evidence>
<dbReference type="PANTHER" id="PTHR23112">
    <property type="entry name" value="G PROTEIN-COUPLED RECEPTOR 157-RELATED"/>
    <property type="match status" value="1"/>
</dbReference>
<feature type="transmembrane region" description="Helical" evidence="6">
    <location>
        <begin position="64"/>
        <end position="83"/>
    </location>
</feature>
<keyword evidence="3 6" id="KW-1133">Transmembrane helix</keyword>
<evidence type="ECO:0000256" key="2">
    <source>
        <dbReference type="ARBA" id="ARBA00022692"/>
    </source>
</evidence>
<dbReference type="Proteomes" id="UP001473302">
    <property type="component" value="Unassembled WGS sequence"/>
</dbReference>
<feature type="transmembrane region" description="Helical" evidence="6">
    <location>
        <begin position="181"/>
        <end position="201"/>
    </location>
</feature>
<evidence type="ECO:0000256" key="1">
    <source>
        <dbReference type="ARBA" id="ARBA00004141"/>
    </source>
</evidence>
<dbReference type="Gene3D" id="1.20.1070.10">
    <property type="entry name" value="Rhodopsin 7-helix transmembrane proteins"/>
    <property type="match status" value="1"/>
</dbReference>
<evidence type="ECO:0000256" key="7">
    <source>
        <dbReference type="SAM" id="SignalP"/>
    </source>
</evidence>
<evidence type="ECO:0000313" key="8">
    <source>
        <dbReference type="EMBL" id="GAA5807420.1"/>
    </source>
</evidence>
<comment type="subcellular location">
    <subcellularLocation>
        <location evidence="1">Membrane</location>
        <topology evidence="1">Multi-pass membrane protein</topology>
    </subcellularLocation>
</comment>
<comment type="caution">
    <text evidence="8">The sequence shown here is derived from an EMBL/GenBank/DDBJ whole genome shotgun (WGS) entry which is preliminary data.</text>
</comment>
<feature type="transmembrane region" description="Helical" evidence="6">
    <location>
        <begin position="118"/>
        <end position="143"/>
    </location>
</feature>
<organism evidence="8 9">
    <name type="scientific">Mucor flavus</name>
    <dbReference type="NCBI Taxonomy" id="439312"/>
    <lineage>
        <taxon>Eukaryota</taxon>
        <taxon>Fungi</taxon>
        <taxon>Fungi incertae sedis</taxon>
        <taxon>Mucoromycota</taxon>
        <taxon>Mucoromycotina</taxon>
        <taxon>Mucoromycetes</taxon>
        <taxon>Mucorales</taxon>
        <taxon>Mucorineae</taxon>
        <taxon>Mucoraceae</taxon>
        <taxon>Mucor</taxon>
    </lineage>
</organism>
<feature type="transmembrane region" description="Helical" evidence="6">
    <location>
        <begin position="38"/>
        <end position="57"/>
    </location>
</feature>
<feature type="signal peptide" evidence="7">
    <location>
        <begin position="1"/>
        <end position="22"/>
    </location>
</feature>
<protein>
    <recommendedName>
        <fullName evidence="10">G-protein coupled receptors family 1 profile domain-containing protein</fullName>
    </recommendedName>
</protein>
<name>A0ABP9YKM1_9FUNG</name>
<proteinExistence type="predicted"/>